<evidence type="ECO:0000313" key="1">
    <source>
        <dbReference type="EMBL" id="SDW58195.1"/>
    </source>
</evidence>
<protein>
    <submittedName>
        <fullName evidence="1">Uncharacterized protein</fullName>
    </submittedName>
</protein>
<reference evidence="2" key="1">
    <citation type="submission" date="2016-10" db="EMBL/GenBank/DDBJ databases">
        <authorList>
            <person name="Varghese N."/>
            <person name="Submissions S."/>
        </authorList>
    </citation>
    <scope>NUCLEOTIDE SEQUENCE [LARGE SCALE GENOMIC DNA]</scope>
    <source>
        <strain evidence="2">DSM 10014</strain>
    </source>
</reference>
<gene>
    <name evidence="1" type="ORF">SAMN04488041_102577</name>
</gene>
<dbReference type="EMBL" id="FNNB01000002">
    <property type="protein sequence ID" value="SDW58195.1"/>
    <property type="molecule type" value="Genomic_DNA"/>
</dbReference>
<accession>A0A1H2UQ27</accession>
<dbReference type="AlphaFoldDB" id="A0A1H2UQ27"/>
<dbReference type="RefSeq" id="WP_074635136.1">
    <property type="nucleotide sequence ID" value="NZ_CP160849.1"/>
</dbReference>
<evidence type="ECO:0000313" key="2">
    <source>
        <dbReference type="Proteomes" id="UP000183076"/>
    </source>
</evidence>
<name>A0A1H2UQ27_9RHOB</name>
<sequence>MDLKTNSYVVDSKDRIISVGSEWDAFAIENDAPGATSTHVLGREIWDFVEGANTRTYLFGVFQACRIEQQLFSILYRCDGPDVRRLYRLTIWPSPDDSLTIGSMLVHAITSPPHPTVSAFEEYYDTTRCSVCCAFQIGDKWIDLRTPPDADNFAKSYSICPTCKDAAQVEFARMKRKSNIIPLPRAKQ</sequence>
<dbReference type="STRING" id="60137.SAMN04488041_102577"/>
<proteinExistence type="predicted"/>
<dbReference type="Proteomes" id="UP000183076">
    <property type="component" value="Unassembled WGS sequence"/>
</dbReference>
<dbReference type="GeneID" id="94021704"/>
<organism evidence="1 2">
    <name type="scientific">Sulfitobacter pontiacus</name>
    <dbReference type="NCBI Taxonomy" id="60137"/>
    <lineage>
        <taxon>Bacteria</taxon>
        <taxon>Pseudomonadati</taxon>
        <taxon>Pseudomonadota</taxon>
        <taxon>Alphaproteobacteria</taxon>
        <taxon>Rhodobacterales</taxon>
        <taxon>Roseobacteraceae</taxon>
        <taxon>Sulfitobacter</taxon>
    </lineage>
</organism>